<dbReference type="EMBL" id="JAZDWU010000007">
    <property type="protein sequence ID" value="KAK9997391.1"/>
    <property type="molecule type" value="Genomic_DNA"/>
</dbReference>
<keyword evidence="3" id="KW-1185">Reference proteome</keyword>
<reference evidence="2 3" key="1">
    <citation type="submission" date="2024-01" db="EMBL/GenBank/DDBJ databases">
        <title>A telomere-to-telomere, gap-free genome of sweet tea (Lithocarpus litseifolius).</title>
        <authorList>
            <person name="Zhou J."/>
        </authorList>
    </citation>
    <scope>NUCLEOTIDE SEQUENCE [LARGE SCALE GENOMIC DNA]</scope>
    <source>
        <strain evidence="2">Zhou-2022a</strain>
        <tissue evidence="2">Leaf</tissue>
    </source>
</reference>
<protein>
    <submittedName>
        <fullName evidence="2">Uncharacterized protein</fullName>
    </submittedName>
</protein>
<accession>A0AAW2CHX1</accession>
<evidence type="ECO:0000313" key="2">
    <source>
        <dbReference type="EMBL" id="KAK9997391.1"/>
    </source>
</evidence>
<gene>
    <name evidence="2" type="ORF">SO802_022077</name>
</gene>
<dbReference type="AlphaFoldDB" id="A0AAW2CHX1"/>
<evidence type="ECO:0000256" key="1">
    <source>
        <dbReference type="SAM" id="MobiDB-lite"/>
    </source>
</evidence>
<proteinExistence type="predicted"/>
<sequence length="367" mass="41080">MLTPYDFSVNTGLRRSLLSLGGAPFVWQEEVASIFPIFLHWLPKHRLSIPSKRSLEIWRLVIDNLTIDDMNLNPWAGCKGYVECKWALELNGSQVLFECGHGKYWYLGDRVLPQVEHVHPSTTIPTPPCHVVRLVDLLADEEIAQARDGYIVAGVEGNYSKFVYDLQPGCLVDRTPPTSKGGEGGEEEEEIPSPHHAGISSSSFLETYPHFPAWQFDVMNPDGTYSSMPLTGPEHVDGDLVEESMQMIGGLQSLARTQSSQYVLNDSNWSGCHTAHEECHSALLECRSAILECRIELGHALMPTPLWADSSRLPNAHFVDARALSVVNQIKDGDTEYSNWLVNKIVNKEDEMVAMRKKIPQRQLGKT</sequence>
<feature type="region of interest" description="Disordered" evidence="1">
    <location>
        <begin position="175"/>
        <end position="196"/>
    </location>
</feature>
<dbReference type="Proteomes" id="UP001459277">
    <property type="component" value="Unassembled WGS sequence"/>
</dbReference>
<evidence type="ECO:0000313" key="3">
    <source>
        <dbReference type="Proteomes" id="UP001459277"/>
    </source>
</evidence>
<name>A0AAW2CHX1_9ROSI</name>
<organism evidence="2 3">
    <name type="scientific">Lithocarpus litseifolius</name>
    <dbReference type="NCBI Taxonomy" id="425828"/>
    <lineage>
        <taxon>Eukaryota</taxon>
        <taxon>Viridiplantae</taxon>
        <taxon>Streptophyta</taxon>
        <taxon>Embryophyta</taxon>
        <taxon>Tracheophyta</taxon>
        <taxon>Spermatophyta</taxon>
        <taxon>Magnoliopsida</taxon>
        <taxon>eudicotyledons</taxon>
        <taxon>Gunneridae</taxon>
        <taxon>Pentapetalae</taxon>
        <taxon>rosids</taxon>
        <taxon>fabids</taxon>
        <taxon>Fagales</taxon>
        <taxon>Fagaceae</taxon>
        <taxon>Lithocarpus</taxon>
    </lineage>
</organism>
<comment type="caution">
    <text evidence="2">The sequence shown here is derived from an EMBL/GenBank/DDBJ whole genome shotgun (WGS) entry which is preliminary data.</text>
</comment>